<dbReference type="GO" id="GO:0004386">
    <property type="term" value="F:helicase activity"/>
    <property type="evidence" value="ECO:0007669"/>
    <property type="project" value="UniProtKB-KW"/>
</dbReference>
<keyword evidence="1" id="KW-0378">Hydrolase</keyword>
<dbReference type="GeneID" id="94192487"/>
<sequence length="434" mass="48226">MQVRVPNASPCGLVANFETRCADYFHPSVLAYVLRNRAAHLARHARGAAALTQRVREELWQIGAASVSSSCHLEPQTTATLLLSLAKLGETLPDAVKALTAGFKFERAQPKAVALTLNAFARHPRGLRHVDSEFWPGIAETIEQKEQYFMPQDAAACALAITGILAANRGGNTGAGSTGALIDQSASQRLKACYLRVLRYAENMLRELDAHSFKARDLSCILQAVYASRVEAPGLVIAALQRLRELIPASLNGIDDCIYVLDLLPPPTFAAGTVEERRVKRDVARAEKAFVEWGFEYLRDHLDCLRVRELARVAAVCNRLRSWSSDEFALRFAAAWEAALRDSGEMRPQYLSHGACYFLRRYEASVSRELGARGEAEQQRIARVSDACARIGEMLHDHARSRYSAEDLRRVEEVLHIAEQCRAKRTGKQAPRQF</sequence>
<proteinExistence type="predicted"/>
<dbReference type="RefSeq" id="XP_067713075.1">
    <property type="nucleotide sequence ID" value="XM_067856974.1"/>
</dbReference>
<dbReference type="EMBL" id="BPLF01000001">
    <property type="protein sequence ID" value="GIX61004.1"/>
    <property type="molecule type" value="Genomic_DNA"/>
</dbReference>
<name>A0AAV4LQH5_BABCB</name>
<keyword evidence="1" id="KW-0547">Nucleotide-binding</keyword>
<organism evidence="1 2">
    <name type="scientific">Babesia caballi</name>
    <dbReference type="NCBI Taxonomy" id="5871"/>
    <lineage>
        <taxon>Eukaryota</taxon>
        <taxon>Sar</taxon>
        <taxon>Alveolata</taxon>
        <taxon>Apicomplexa</taxon>
        <taxon>Aconoidasida</taxon>
        <taxon>Piroplasmida</taxon>
        <taxon>Babesiidae</taxon>
        <taxon>Babesia</taxon>
    </lineage>
</organism>
<keyword evidence="1" id="KW-0347">Helicase</keyword>
<evidence type="ECO:0000313" key="2">
    <source>
        <dbReference type="Proteomes" id="UP001497744"/>
    </source>
</evidence>
<dbReference type="Proteomes" id="UP001497744">
    <property type="component" value="Unassembled WGS sequence"/>
</dbReference>
<comment type="caution">
    <text evidence="1">The sequence shown here is derived from an EMBL/GenBank/DDBJ whole genome shotgun (WGS) entry which is preliminary data.</text>
</comment>
<accession>A0AAV4LQH5</accession>
<protein>
    <submittedName>
        <fullName evidence="1">DEAD/DEAH box helicase</fullName>
    </submittedName>
</protein>
<gene>
    <name evidence="1" type="ORF">BcabD6B2_04390</name>
</gene>
<evidence type="ECO:0000313" key="1">
    <source>
        <dbReference type="EMBL" id="GIX61004.1"/>
    </source>
</evidence>
<keyword evidence="1" id="KW-0067">ATP-binding</keyword>
<keyword evidence="2" id="KW-1185">Reference proteome</keyword>
<dbReference type="AlphaFoldDB" id="A0AAV4LQH5"/>
<reference evidence="1 2" key="1">
    <citation type="submission" date="2021-06" db="EMBL/GenBank/DDBJ databases">
        <title>Genome sequence of Babesia caballi.</title>
        <authorList>
            <person name="Yamagishi J."/>
            <person name="Kidaka T."/>
            <person name="Ochi A."/>
        </authorList>
    </citation>
    <scope>NUCLEOTIDE SEQUENCE [LARGE SCALE GENOMIC DNA]</scope>
    <source>
        <strain evidence="1">USDA-D6B2</strain>
    </source>
</reference>